<accession>A0AAD9M0Q4</accession>
<dbReference type="AlphaFoldDB" id="A0AAD9M0Q4"/>
<name>A0AAD9M0Q4_9PEZI</name>
<feature type="region of interest" description="Disordered" evidence="2">
    <location>
        <begin position="1"/>
        <end position="21"/>
    </location>
</feature>
<dbReference type="Gene3D" id="3.40.50.300">
    <property type="entry name" value="P-loop containing nucleotide triphosphate hydrolases"/>
    <property type="match status" value="1"/>
</dbReference>
<dbReference type="PANTHER" id="PTHR36681:SF3">
    <property type="entry name" value="NUCLEAR GTPASE, GERMINAL CENTER-ASSOCIATED, TANDEM DUPLICATE 3"/>
    <property type="match status" value="1"/>
</dbReference>
<keyword evidence="6" id="KW-1185">Reference proteome</keyword>
<dbReference type="Pfam" id="PF00350">
    <property type="entry name" value="Dynamin_N"/>
    <property type="match status" value="1"/>
</dbReference>
<dbReference type="SUPFAM" id="SSF52540">
    <property type="entry name" value="P-loop containing nucleoside triphosphate hydrolases"/>
    <property type="match status" value="1"/>
</dbReference>
<proteinExistence type="predicted"/>
<reference evidence="5" key="1">
    <citation type="submission" date="2021-06" db="EMBL/GenBank/DDBJ databases">
        <title>Comparative genomics, transcriptomics and evolutionary studies reveal genomic signatures of adaptation to plant cell wall in hemibiotrophic fungi.</title>
        <authorList>
            <consortium name="DOE Joint Genome Institute"/>
            <person name="Baroncelli R."/>
            <person name="Diaz J.F."/>
            <person name="Benocci T."/>
            <person name="Peng M."/>
            <person name="Battaglia E."/>
            <person name="Haridas S."/>
            <person name="Andreopoulos W."/>
            <person name="Labutti K."/>
            <person name="Pangilinan J."/>
            <person name="Floch G.L."/>
            <person name="Makela M.R."/>
            <person name="Henrissat B."/>
            <person name="Grigoriev I.V."/>
            <person name="Crouch J.A."/>
            <person name="De Vries R.P."/>
            <person name="Sukno S.A."/>
            <person name="Thon M.R."/>
        </authorList>
    </citation>
    <scope>NUCLEOTIDE SEQUENCE</scope>
    <source>
        <strain evidence="5">MAFF235873</strain>
    </source>
</reference>
<dbReference type="Proteomes" id="UP001232148">
    <property type="component" value="Unassembled WGS sequence"/>
</dbReference>
<keyword evidence="1" id="KW-0175">Coiled coil</keyword>
<feature type="coiled-coil region" evidence="1">
    <location>
        <begin position="484"/>
        <end position="518"/>
    </location>
</feature>
<comment type="caution">
    <text evidence="5">The sequence shown here is derived from an EMBL/GenBank/DDBJ whole genome shotgun (WGS) entry which is preliminary data.</text>
</comment>
<gene>
    <name evidence="5" type="ORF">LX32DRAFT_588267</name>
</gene>
<evidence type="ECO:0000256" key="1">
    <source>
        <dbReference type="SAM" id="Coils"/>
    </source>
</evidence>
<feature type="domain" description="Dynamin N-terminal" evidence="3">
    <location>
        <begin position="102"/>
        <end position="329"/>
    </location>
</feature>
<dbReference type="Pfam" id="PF24564">
    <property type="entry name" value="DUF7605"/>
    <property type="match status" value="1"/>
</dbReference>
<feature type="coiled-coil region" evidence="1">
    <location>
        <begin position="405"/>
        <end position="432"/>
    </location>
</feature>
<sequence>MIVKDEPQDGPESISRAIPGTPNRTSLNVNLGVIGSLLHANDTVLHEQAAKVGVELARELSPLVSHLASLNTSSTARKDDGTRWLEAINDIISMAKPTQTKIGVVGATGSGKSSLVNALVVEEKLLPTSCAKACTSWVTEVSYNDSDDPLEAYRAEVEFVTEDAWLKEIDAALESVKQDMESGSSDYTRPSTEPGMALLRLTAVYPSLTPQGIASIERDALMDNTDVQEILGRRISLADVSARGLSDKMQAYMGKKTQDKQENKFNPWPLIKVVRIFTKADALSTGAVIADLPGVQDSNAARAAVASKYMKDCSGIWIVAPITRAADEQCAKDLLGDSFRNQMLLDNRYSAISFIGTKTDDLKIDEAAEELDLTSDVQADFAKIPPLTDEIPVLENDLKAVKQQKHLDAEALEECRDELEDLENAWRQVRAGQSVREATVGLGKRRRANDNTSVADLFAAASDGGRAAETGQLERVLNDRRSQAQQLRERVRTATAAAEEKEGELETKLQQKKTLQDSIKAACIKKRNFISAERIRNGFVDNIREFDEMNTPGPDDPFFNPDRPARDYDRIKAELPVFCVSSQAYQKMKGMMKSGDFSTGGFGGIDDTGLPRLQAHAQKLTEAGRQAQCRQILSKLLALLTSISCWMAGHDLERAGLDANTVREHLRNETEKLKTNWAVSRESLSRDISACLQSHIYSKADEVAASAAENAARLVDVWFAPQKTGGFSHARFRAICQRKGYLAPKDERPIDLHEDLATPMRQSVSRDWARVFQGHLACIISRFTSEVLRCQNEFHGAIMNKYKSNGNMAMALDVLDSSTRASGGKGAVLSLGVNQTINDSKDEASDAMFPPIEKSMEKVYSKCLGIKGAGSREKMKKLVANHIRSMQKTVFRESVGEMHERLRDMDRKIARTLAADVDKMHDDLCRDYSNALLSGDQSAKLSPLEVDLKRRLTPILNSVEARFPKQGGEE</sequence>
<dbReference type="PANTHER" id="PTHR36681">
    <property type="entry name" value="NUCLEAR GTPASE, GERMINAL CENTER-ASSOCIATED, TANDEM DUPLICATE 3"/>
    <property type="match status" value="1"/>
</dbReference>
<evidence type="ECO:0000313" key="5">
    <source>
        <dbReference type="EMBL" id="KAK2029651.1"/>
    </source>
</evidence>
<dbReference type="InterPro" id="IPR027417">
    <property type="entry name" value="P-loop_NTPase"/>
</dbReference>
<dbReference type="InterPro" id="IPR045063">
    <property type="entry name" value="Dynamin_N"/>
</dbReference>
<feature type="domain" description="DUF7605" evidence="4">
    <location>
        <begin position="725"/>
        <end position="885"/>
    </location>
</feature>
<evidence type="ECO:0000256" key="2">
    <source>
        <dbReference type="SAM" id="MobiDB-lite"/>
    </source>
</evidence>
<dbReference type="InterPro" id="IPR056024">
    <property type="entry name" value="DUF7605"/>
</dbReference>
<evidence type="ECO:0000313" key="6">
    <source>
        <dbReference type="Proteomes" id="UP001232148"/>
    </source>
</evidence>
<dbReference type="EMBL" id="MU842861">
    <property type="protein sequence ID" value="KAK2029651.1"/>
    <property type="molecule type" value="Genomic_DNA"/>
</dbReference>
<organism evidence="5 6">
    <name type="scientific">Colletotrichum zoysiae</name>
    <dbReference type="NCBI Taxonomy" id="1216348"/>
    <lineage>
        <taxon>Eukaryota</taxon>
        <taxon>Fungi</taxon>
        <taxon>Dikarya</taxon>
        <taxon>Ascomycota</taxon>
        <taxon>Pezizomycotina</taxon>
        <taxon>Sordariomycetes</taxon>
        <taxon>Hypocreomycetidae</taxon>
        <taxon>Glomerellales</taxon>
        <taxon>Glomerellaceae</taxon>
        <taxon>Colletotrichum</taxon>
        <taxon>Colletotrichum graminicola species complex</taxon>
    </lineage>
</organism>
<evidence type="ECO:0000259" key="4">
    <source>
        <dbReference type="Pfam" id="PF24564"/>
    </source>
</evidence>
<protein>
    <submittedName>
        <fullName evidence="5">Tat pathway signal sequence</fullName>
    </submittedName>
</protein>
<evidence type="ECO:0000259" key="3">
    <source>
        <dbReference type="Pfam" id="PF00350"/>
    </source>
</evidence>